<keyword evidence="6" id="KW-0963">Cytoplasm</keyword>
<name>D6YUB3_WADCW</name>
<dbReference type="Gene3D" id="1.10.150.170">
    <property type="entry name" value="Putative methyltransferase TM0872, insert domain"/>
    <property type="match status" value="1"/>
</dbReference>
<keyword evidence="2 6" id="KW-0698">rRNA processing</keyword>
<sequence>MIPHLSVLLEEVAESFSDVDLKRFVDGTLGAGGHSAEILSAHPEIQRFLGIDQDPDALEIARERLSKWSEKVMFQRGNFSDLKEHLAQNGLEKVDGILLDLGVSSMQFDRPERGFSLQQDGPLDMRMNPEEPLTAAEIVNTWPEAELGDLFKKYGEEKRWRAAARAVAAARPISRTLELVEVLTSVLGRPRKGKIHPATLIFQALRLAVNREIERIEEVIPQAIGCLNPGGRLAVISFHSLEDRIVKRQFRYLADDKESTRGVGGVFISKEPVVNLITRKPIVPGKAEVERNPRSRSSKLRVVEKR</sequence>
<feature type="binding site" evidence="6">
    <location>
        <position position="100"/>
    </location>
    <ligand>
        <name>S-adenosyl-L-methionine</name>
        <dbReference type="ChEBI" id="CHEBI:59789"/>
    </ligand>
</feature>
<dbReference type="HOGENOM" id="CLU_038422_3_0_0"/>
<dbReference type="STRING" id="716544.wcw_0350"/>
<dbReference type="SUPFAM" id="SSF53335">
    <property type="entry name" value="S-adenosyl-L-methionine-dependent methyltransferases"/>
    <property type="match status" value="1"/>
</dbReference>
<dbReference type="Pfam" id="PF01795">
    <property type="entry name" value="Methyltransf_5"/>
    <property type="match status" value="1"/>
</dbReference>
<dbReference type="GO" id="GO:0070475">
    <property type="term" value="P:rRNA base methylation"/>
    <property type="evidence" value="ECO:0007669"/>
    <property type="project" value="UniProtKB-UniRule"/>
</dbReference>
<dbReference type="CDD" id="cd02440">
    <property type="entry name" value="AdoMet_MTases"/>
    <property type="match status" value="1"/>
</dbReference>
<keyword evidence="4 6" id="KW-0808">Transferase</keyword>
<feature type="binding site" evidence="6">
    <location>
        <position position="52"/>
    </location>
    <ligand>
        <name>S-adenosyl-L-methionine</name>
        <dbReference type="ChEBI" id="CHEBI:59789"/>
    </ligand>
</feature>
<evidence type="ECO:0000256" key="3">
    <source>
        <dbReference type="ARBA" id="ARBA00022603"/>
    </source>
</evidence>
<dbReference type="InterPro" id="IPR002903">
    <property type="entry name" value="RsmH"/>
</dbReference>
<dbReference type="PIRSF" id="PIRSF004486">
    <property type="entry name" value="MraW"/>
    <property type="match status" value="1"/>
</dbReference>
<feature type="region of interest" description="Disordered" evidence="7">
    <location>
        <begin position="287"/>
        <end position="306"/>
    </location>
</feature>
<dbReference type="SUPFAM" id="SSF81799">
    <property type="entry name" value="Putative methyltransferase TM0872, insert domain"/>
    <property type="match status" value="1"/>
</dbReference>
<comment type="catalytic activity">
    <reaction evidence="6">
        <text>cytidine(1402) in 16S rRNA + S-adenosyl-L-methionine = N(4)-methylcytidine(1402) in 16S rRNA + S-adenosyl-L-homocysteine + H(+)</text>
        <dbReference type="Rhea" id="RHEA:42928"/>
        <dbReference type="Rhea" id="RHEA-COMP:10286"/>
        <dbReference type="Rhea" id="RHEA-COMP:10287"/>
        <dbReference type="ChEBI" id="CHEBI:15378"/>
        <dbReference type="ChEBI" id="CHEBI:57856"/>
        <dbReference type="ChEBI" id="CHEBI:59789"/>
        <dbReference type="ChEBI" id="CHEBI:74506"/>
        <dbReference type="ChEBI" id="CHEBI:82748"/>
        <dbReference type="EC" id="2.1.1.199"/>
    </reaction>
</comment>
<dbReference type="EMBL" id="CP001928">
    <property type="protein sequence ID" value="ADI37724.1"/>
    <property type="molecule type" value="Genomic_DNA"/>
</dbReference>
<evidence type="ECO:0000256" key="4">
    <source>
        <dbReference type="ARBA" id="ARBA00022679"/>
    </source>
</evidence>
<dbReference type="Proteomes" id="UP000001505">
    <property type="component" value="Chromosome"/>
</dbReference>
<evidence type="ECO:0000256" key="2">
    <source>
        <dbReference type="ARBA" id="ARBA00022552"/>
    </source>
</evidence>
<dbReference type="AlphaFoldDB" id="D6YUB3"/>
<dbReference type="PANTHER" id="PTHR11265">
    <property type="entry name" value="S-ADENOSYL-METHYLTRANSFERASE MRAW"/>
    <property type="match status" value="1"/>
</dbReference>
<evidence type="ECO:0000256" key="1">
    <source>
        <dbReference type="ARBA" id="ARBA00010396"/>
    </source>
</evidence>
<keyword evidence="5 6" id="KW-0949">S-adenosyl-L-methionine</keyword>
<dbReference type="GO" id="GO:0071424">
    <property type="term" value="F:rRNA (cytosine-N4-)-methyltransferase activity"/>
    <property type="evidence" value="ECO:0007669"/>
    <property type="project" value="UniProtKB-UniRule"/>
</dbReference>
<feature type="binding site" evidence="6">
    <location>
        <begin position="32"/>
        <end position="34"/>
    </location>
    <ligand>
        <name>S-adenosyl-L-methionine</name>
        <dbReference type="ChEBI" id="CHEBI:59789"/>
    </ligand>
</feature>
<dbReference type="OrthoDB" id="9806637at2"/>
<feature type="binding site" evidence="6">
    <location>
        <position position="79"/>
    </location>
    <ligand>
        <name>S-adenosyl-L-methionine</name>
        <dbReference type="ChEBI" id="CHEBI:59789"/>
    </ligand>
</feature>
<comment type="function">
    <text evidence="6">Specifically methylates the N4 position of cytidine in position 1402 (C1402) of 16S rRNA.</text>
</comment>
<dbReference type="InterPro" id="IPR029063">
    <property type="entry name" value="SAM-dependent_MTases_sf"/>
</dbReference>
<dbReference type="InterPro" id="IPR023397">
    <property type="entry name" value="SAM-dep_MeTrfase_MraW_recog"/>
</dbReference>
<reference evidence="8 9" key="1">
    <citation type="journal article" date="2010" name="PLoS ONE">
        <title>The Waddlia genome: a window into chlamydial biology.</title>
        <authorList>
            <person name="Bertelli C."/>
            <person name="Collyn F."/>
            <person name="Croxatto A."/>
            <person name="Ruckert C."/>
            <person name="Polkinghorne A."/>
            <person name="Kebbi-Beghdadi C."/>
            <person name="Goesmann A."/>
            <person name="Vaughan L."/>
            <person name="Greub G."/>
        </authorList>
    </citation>
    <scope>NUCLEOTIDE SEQUENCE [LARGE SCALE GENOMIC DNA]</scope>
    <source>
        <strain evidence="9">ATCC VR-1470 / WSU 86-1044</strain>
    </source>
</reference>
<comment type="subcellular location">
    <subcellularLocation>
        <location evidence="6">Cytoplasm</location>
    </subcellularLocation>
</comment>
<organism evidence="8 9">
    <name type="scientific">Waddlia chondrophila (strain ATCC VR-1470 / WSU 86-1044)</name>
    <dbReference type="NCBI Taxonomy" id="716544"/>
    <lineage>
        <taxon>Bacteria</taxon>
        <taxon>Pseudomonadati</taxon>
        <taxon>Chlamydiota</taxon>
        <taxon>Chlamydiia</taxon>
        <taxon>Parachlamydiales</taxon>
        <taxon>Waddliaceae</taxon>
        <taxon>Waddlia</taxon>
    </lineage>
</organism>
<dbReference type="NCBIfam" id="TIGR00006">
    <property type="entry name" value="16S rRNA (cytosine(1402)-N(4))-methyltransferase RsmH"/>
    <property type="match status" value="1"/>
</dbReference>
<dbReference type="Gene3D" id="3.40.50.150">
    <property type="entry name" value="Vaccinia Virus protein VP39"/>
    <property type="match status" value="1"/>
</dbReference>
<comment type="similarity">
    <text evidence="1 6">Belongs to the methyltransferase superfamily. RsmH family.</text>
</comment>
<dbReference type="GO" id="GO:0005737">
    <property type="term" value="C:cytoplasm"/>
    <property type="evidence" value="ECO:0007669"/>
    <property type="project" value="UniProtKB-SubCell"/>
</dbReference>
<keyword evidence="3 6" id="KW-0489">Methyltransferase</keyword>
<protein>
    <recommendedName>
        <fullName evidence="6">Ribosomal RNA small subunit methyltransferase H</fullName>
        <ecNumber evidence="6">2.1.1.199</ecNumber>
    </recommendedName>
    <alternativeName>
        <fullName evidence="6">16S rRNA m(4)C1402 methyltransferase</fullName>
    </alternativeName>
    <alternativeName>
        <fullName evidence="6">rRNA (cytosine-N(4)-)-methyltransferase RsmH</fullName>
    </alternativeName>
</protein>
<evidence type="ECO:0000256" key="7">
    <source>
        <dbReference type="SAM" id="MobiDB-lite"/>
    </source>
</evidence>
<feature type="binding site" evidence="6">
    <location>
        <position position="107"/>
    </location>
    <ligand>
        <name>S-adenosyl-L-methionine</name>
        <dbReference type="ChEBI" id="CHEBI:59789"/>
    </ligand>
</feature>
<dbReference type="KEGG" id="wch:wcw_0350"/>
<accession>D6YUB3</accession>
<dbReference type="RefSeq" id="WP_013181452.1">
    <property type="nucleotide sequence ID" value="NC_014225.1"/>
</dbReference>
<proteinExistence type="inferred from homology"/>
<keyword evidence="9" id="KW-1185">Reference proteome</keyword>
<dbReference type="EC" id="2.1.1.199" evidence="6"/>
<evidence type="ECO:0000313" key="8">
    <source>
        <dbReference type="EMBL" id="ADI37724.1"/>
    </source>
</evidence>
<dbReference type="PANTHER" id="PTHR11265:SF0">
    <property type="entry name" value="12S RRNA N4-METHYLCYTIDINE METHYLTRANSFERASE"/>
    <property type="match status" value="1"/>
</dbReference>
<dbReference type="eggNOG" id="COG0275">
    <property type="taxonomic scope" value="Bacteria"/>
</dbReference>
<gene>
    <name evidence="8" type="primary">mraW</name>
    <name evidence="6" type="synonym">rsmH</name>
    <name evidence="8" type="ordered locus">wcw_0350</name>
</gene>
<evidence type="ECO:0000313" key="9">
    <source>
        <dbReference type="Proteomes" id="UP000001505"/>
    </source>
</evidence>
<evidence type="ECO:0000256" key="5">
    <source>
        <dbReference type="ARBA" id="ARBA00022691"/>
    </source>
</evidence>
<evidence type="ECO:0000256" key="6">
    <source>
        <dbReference type="HAMAP-Rule" id="MF_01007"/>
    </source>
</evidence>
<dbReference type="HAMAP" id="MF_01007">
    <property type="entry name" value="16SrRNA_methyltr_H"/>
    <property type="match status" value="1"/>
</dbReference>